<sequence length="498" mass="51194">MKNVVLLLLMLAALLARSTPGRAQSVGIGTATPNASAALDIKASDRGLLIPRLTAAQRTAITAPPQGLMVYQTDGTPGGGPQTGFWYYAGTPAAWVFLNPTGGGADNLGNHTATQALNLGPNPLTGSGASVGTAVGVGVRADGGLNLGQNTTGNNVFLGYQAGATTTGSFNTFSGYQAGAAATTGSFDTFSGYQAGARNTTGNYNLFSGYQSGYSNTTGSNNTFSGGFRSGFYNTTGGNNTFNGTDSGFNNSTGSNNVFSGYSSGFFNRTGSNNLFNGYQSGYNNSTSSNNQFSGYQSGYNNTTGDQNQFSGYQSGYVNTTGFRNLFVGYQSGISNTTGSRNWAFGYLAGPNATNLTNAGAIGYQATVSQSNSLALGGTGVFAVNVGIGTSRPSQRLEVNGNILATGTVNMGWTQLSGTYTLPGHIQATYTLTCPNGTRALGGGGGHRDDNIGASNIAIYYSGPDPADPEHKWRVILGNSANNDRAVRVYCNCARIAP</sequence>
<protein>
    <submittedName>
        <fullName evidence="2">Uncharacterized protein</fullName>
    </submittedName>
</protein>
<proteinExistence type="predicted"/>
<gene>
    <name evidence="2" type="ORF">J4E00_08755</name>
</gene>
<feature type="signal peptide" evidence="1">
    <location>
        <begin position="1"/>
        <end position="23"/>
    </location>
</feature>
<comment type="caution">
    <text evidence="2">The sequence shown here is derived from an EMBL/GenBank/DDBJ whole genome shotgun (WGS) entry which is preliminary data.</text>
</comment>
<dbReference type="RefSeq" id="WP_208174760.1">
    <property type="nucleotide sequence ID" value="NZ_JAGETZ010000003.1"/>
</dbReference>
<keyword evidence="3" id="KW-1185">Reference proteome</keyword>
<evidence type="ECO:0000256" key="1">
    <source>
        <dbReference type="SAM" id="SignalP"/>
    </source>
</evidence>
<dbReference type="Proteomes" id="UP000664369">
    <property type="component" value="Unassembled WGS sequence"/>
</dbReference>
<name>A0ABS3QDE8_9BACT</name>
<organism evidence="2 3">
    <name type="scientific">Hymenobacter negativus</name>
    <dbReference type="NCBI Taxonomy" id="2795026"/>
    <lineage>
        <taxon>Bacteria</taxon>
        <taxon>Pseudomonadati</taxon>
        <taxon>Bacteroidota</taxon>
        <taxon>Cytophagia</taxon>
        <taxon>Cytophagales</taxon>
        <taxon>Hymenobacteraceae</taxon>
        <taxon>Hymenobacter</taxon>
    </lineage>
</organism>
<evidence type="ECO:0000313" key="3">
    <source>
        <dbReference type="Proteomes" id="UP000664369"/>
    </source>
</evidence>
<feature type="chain" id="PRO_5045796552" evidence="1">
    <location>
        <begin position="24"/>
        <end position="498"/>
    </location>
</feature>
<accession>A0ABS3QDE8</accession>
<evidence type="ECO:0000313" key="2">
    <source>
        <dbReference type="EMBL" id="MBO2009141.1"/>
    </source>
</evidence>
<reference evidence="2 3" key="1">
    <citation type="submission" date="2021-03" db="EMBL/GenBank/DDBJ databases">
        <authorList>
            <person name="Kim M.K."/>
        </authorList>
    </citation>
    <scope>NUCLEOTIDE SEQUENCE [LARGE SCALE GENOMIC DNA]</scope>
    <source>
        <strain evidence="2 3">BT442</strain>
    </source>
</reference>
<keyword evidence="1" id="KW-0732">Signal</keyword>
<dbReference type="EMBL" id="JAGETZ010000003">
    <property type="protein sequence ID" value="MBO2009141.1"/>
    <property type="molecule type" value="Genomic_DNA"/>
</dbReference>